<dbReference type="KEGG" id="vas:GT360_18145"/>
<keyword evidence="2" id="KW-1003">Cell membrane</keyword>
<dbReference type="InterPro" id="IPR003807">
    <property type="entry name" value="DUF202"/>
</dbReference>
<evidence type="ECO:0000313" key="9">
    <source>
        <dbReference type="Proteomes" id="UP000464262"/>
    </source>
</evidence>
<evidence type="ECO:0000256" key="6">
    <source>
        <dbReference type="SAM" id="Phobius"/>
    </source>
</evidence>
<proteinExistence type="predicted"/>
<evidence type="ECO:0000259" key="7">
    <source>
        <dbReference type="Pfam" id="PF02656"/>
    </source>
</evidence>
<dbReference type="GO" id="GO:0005886">
    <property type="term" value="C:plasma membrane"/>
    <property type="evidence" value="ECO:0007669"/>
    <property type="project" value="UniProtKB-SubCell"/>
</dbReference>
<evidence type="ECO:0000256" key="2">
    <source>
        <dbReference type="ARBA" id="ARBA00022475"/>
    </source>
</evidence>
<accession>A0A7Z2YG62</accession>
<sequence length="119" mass="13588">MYSKKSKRWRDEGTAPDYRFSLANERTYLAWIRTSLALLAGAIALDQLTPDLANPTIRLIISCFLCVCSGLVAIYAYRRWSLNEQAMRHNKELRYTSNMKLMSAILLILTITISLAITI</sequence>
<dbReference type="EMBL" id="CP047476">
    <property type="protein sequence ID" value="QIA66166.1"/>
    <property type="molecule type" value="Genomic_DNA"/>
</dbReference>
<keyword evidence="3 6" id="KW-0812">Transmembrane</keyword>
<protein>
    <submittedName>
        <fullName evidence="8">DUF202 domain-containing protein</fullName>
    </submittedName>
</protein>
<dbReference type="Proteomes" id="UP000464262">
    <property type="component" value="Chromosome 2"/>
</dbReference>
<comment type="subcellular location">
    <subcellularLocation>
        <location evidence="1">Cell membrane</location>
        <topology evidence="1">Multi-pass membrane protein</topology>
    </subcellularLocation>
</comment>
<feature type="transmembrane region" description="Helical" evidence="6">
    <location>
        <begin position="57"/>
        <end position="77"/>
    </location>
</feature>
<feature type="transmembrane region" description="Helical" evidence="6">
    <location>
        <begin position="28"/>
        <end position="45"/>
    </location>
</feature>
<evidence type="ECO:0000256" key="4">
    <source>
        <dbReference type="ARBA" id="ARBA00022989"/>
    </source>
</evidence>
<reference evidence="8 9" key="1">
    <citation type="submission" date="2020-01" db="EMBL/GenBank/DDBJ databases">
        <title>Whole genome and functional gene identification of agarase of Vibrio HN897.</title>
        <authorList>
            <person name="Liu Y."/>
            <person name="Zhao Z."/>
        </authorList>
    </citation>
    <scope>NUCLEOTIDE SEQUENCE [LARGE SCALE GENOMIC DNA]</scope>
    <source>
        <strain evidence="8 9">HN897</strain>
    </source>
</reference>
<organism evidence="8 9">
    <name type="scientific">Vibrio astriarenae</name>
    <dbReference type="NCBI Taxonomy" id="1481923"/>
    <lineage>
        <taxon>Bacteria</taxon>
        <taxon>Pseudomonadati</taxon>
        <taxon>Pseudomonadota</taxon>
        <taxon>Gammaproteobacteria</taxon>
        <taxon>Vibrionales</taxon>
        <taxon>Vibrionaceae</taxon>
        <taxon>Vibrio</taxon>
    </lineage>
</organism>
<evidence type="ECO:0000256" key="5">
    <source>
        <dbReference type="ARBA" id="ARBA00023136"/>
    </source>
</evidence>
<name>A0A7Z2YG62_9VIBR</name>
<feature type="transmembrane region" description="Helical" evidence="6">
    <location>
        <begin position="98"/>
        <end position="117"/>
    </location>
</feature>
<dbReference type="PANTHER" id="PTHR34187">
    <property type="entry name" value="FGR18P"/>
    <property type="match status" value="1"/>
</dbReference>
<dbReference type="PANTHER" id="PTHR34187:SF2">
    <property type="entry name" value="DUF202 DOMAIN-CONTAINING PROTEIN"/>
    <property type="match status" value="1"/>
</dbReference>
<dbReference type="InterPro" id="IPR052053">
    <property type="entry name" value="IM_YidH-like"/>
</dbReference>
<dbReference type="AlphaFoldDB" id="A0A7Z2YG62"/>
<feature type="domain" description="DUF202" evidence="7">
    <location>
        <begin position="19"/>
        <end position="82"/>
    </location>
</feature>
<evidence type="ECO:0000313" key="8">
    <source>
        <dbReference type="EMBL" id="QIA66166.1"/>
    </source>
</evidence>
<keyword evidence="4 6" id="KW-1133">Transmembrane helix</keyword>
<keyword evidence="9" id="KW-1185">Reference proteome</keyword>
<evidence type="ECO:0000256" key="1">
    <source>
        <dbReference type="ARBA" id="ARBA00004651"/>
    </source>
</evidence>
<gene>
    <name evidence="8" type="ORF">GT360_18145</name>
</gene>
<evidence type="ECO:0000256" key="3">
    <source>
        <dbReference type="ARBA" id="ARBA00022692"/>
    </source>
</evidence>
<dbReference type="Pfam" id="PF02656">
    <property type="entry name" value="DUF202"/>
    <property type="match status" value="1"/>
</dbReference>
<keyword evidence="5 6" id="KW-0472">Membrane</keyword>